<organism evidence="3">
    <name type="scientific">marine sediment metagenome</name>
    <dbReference type="NCBI Taxonomy" id="412755"/>
    <lineage>
        <taxon>unclassified sequences</taxon>
        <taxon>metagenomes</taxon>
        <taxon>ecological metagenomes</taxon>
    </lineage>
</organism>
<evidence type="ECO:0000256" key="1">
    <source>
        <dbReference type="ARBA" id="ARBA00023172"/>
    </source>
</evidence>
<dbReference type="InterPro" id="IPR002104">
    <property type="entry name" value="Integrase_catalytic"/>
</dbReference>
<dbReference type="InterPro" id="IPR050090">
    <property type="entry name" value="Tyrosine_recombinase_XerCD"/>
</dbReference>
<dbReference type="EMBL" id="BART01015204">
    <property type="protein sequence ID" value="GAG81505.1"/>
    <property type="molecule type" value="Genomic_DNA"/>
</dbReference>
<name>X1AG50_9ZZZZ</name>
<dbReference type="InterPro" id="IPR013762">
    <property type="entry name" value="Integrase-like_cat_sf"/>
</dbReference>
<proteinExistence type="predicted"/>
<dbReference type="PANTHER" id="PTHR30349">
    <property type="entry name" value="PHAGE INTEGRASE-RELATED"/>
    <property type="match status" value="1"/>
</dbReference>
<sequence>VSELGSLTIDQINLSRGEFTVRGKGDKTRLAFLSPDAIETIKSYLKKRKAEKNDKCNSLFIRLDKKSKAKMQDLSLSVRSIQRTVEKYVKKAGITKKVTAHTLRHSFATDLLMNGADIRSVQAMLGHSSITTTQVYTHITDQQLKDVHKAFHGKKRGSKN</sequence>
<dbReference type="InterPro" id="IPR011010">
    <property type="entry name" value="DNA_brk_join_enz"/>
</dbReference>
<dbReference type="Gene3D" id="1.10.443.10">
    <property type="entry name" value="Intergrase catalytic core"/>
    <property type="match status" value="1"/>
</dbReference>
<reference evidence="3" key="1">
    <citation type="journal article" date="2014" name="Front. Microbiol.">
        <title>High frequency of phylogenetically diverse reductive dehalogenase-homologous genes in deep subseafloor sedimentary metagenomes.</title>
        <authorList>
            <person name="Kawai M."/>
            <person name="Futagami T."/>
            <person name="Toyoda A."/>
            <person name="Takaki Y."/>
            <person name="Nishi S."/>
            <person name="Hori S."/>
            <person name="Arai W."/>
            <person name="Tsubouchi T."/>
            <person name="Morono Y."/>
            <person name="Uchiyama I."/>
            <person name="Ito T."/>
            <person name="Fujiyama A."/>
            <person name="Inagaki F."/>
            <person name="Takami H."/>
        </authorList>
    </citation>
    <scope>NUCLEOTIDE SEQUENCE</scope>
    <source>
        <strain evidence="3">Expedition CK06-06</strain>
    </source>
</reference>
<evidence type="ECO:0000313" key="3">
    <source>
        <dbReference type="EMBL" id="GAG81505.1"/>
    </source>
</evidence>
<comment type="caution">
    <text evidence="3">The sequence shown here is derived from an EMBL/GenBank/DDBJ whole genome shotgun (WGS) entry which is preliminary data.</text>
</comment>
<dbReference type="PROSITE" id="PS51898">
    <property type="entry name" value="TYR_RECOMBINASE"/>
    <property type="match status" value="1"/>
</dbReference>
<dbReference type="Pfam" id="PF00589">
    <property type="entry name" value="Phage_integrase"/>
    <property type="match status" value="1"/>
</dbReference>
<keyword evidence="1" id="KW-0233">DNA recombination</keyword>
<dbReference type="GO" id="GO:0003677">
    <property type="term" value="F:DNA binding"/>
    <property type="evidence" value="ECO:0007669"/>
    <property type="project" value="InterPro"/>
</dbReference>
<dbReference type="GO" id="GO:0006310">
    <property type="term" value="P:DNA recombination"/>
    <property type="evidence" value="ECO:0007669"/>
    <property type="project" value="UniProtKB-KW"/>
</dbReference>
<dbReference type="AlphaFoldDB" id="X1AG50"/>
<accession>X1AG50</accession>
<protein>
    <recommendedName>
        <fullName evidence="2">Tyr recombinase domain-containing protein</fullName>
    </recommendedName>
</protein>
<dbReference type="SUPFAM" id="SSF56349">
    <property type="entry name" value="DNA breaking-rejoining enzymes"/>
    <property type="match status" value="1"/>
</dbReference>
<feature type="domain" description="Tyr recombinase" evidence="2">
    <location>
        <begin position="1"/>
        <end position="149"/>
    </location>
</feature>
<feature type="non-terminal residue" evidence="3">
    <location>
        <position position="1"/>
    </location>
</feature>
<evidence type="ECO:0000259" key="2">
    <source>
        <dbReference type="PROSITE" id="PS51898"/>
    </source>
</evidence>
<gene>
    <name evidence="3" type="ORF">S01H4_29597</name>
</gene>
<dbReference type="GO" id="GO:0015074">
    <property type="term" value="P:DNA integration"/>
    <property type="evidence" value="ECO:0007669"/>
    <property type="project" value="InterPro"/>
</dbReference>
<dbReference type="PANTHER" id="PTHR30349:SF81">
    <property type="entry name" value="TYROSINE RECOMBINASE XERC"/>
    <property type="match status" value="1"/>
</dbReference>